<dbReference type="CDD" id="cd07890">
    <property type="entry name" value="CYTH-like_AC_IV-like"/>
    <property type="match status" value="1"/>
</dbReference>
<dbReference type="InterPro" id="IPR008173">
    <property type="entry name" value="Adenylyl_cyclase_CyaB"/>
</dbReference>
<comment type="caution">
    <text evidence="2">The sequence shown here is derived from an EMBL/GenBank/DDBJ whole genome shotgun (WGS) entry which is preliminary data.</text>
</comment>
<dbReference type="EMBL" id="BAAALD010000062">
    <property type="protein sequence ID" value="GAA1104511.1"/>
    <property type="molecule type" value="Genomic_DNA"/>
</dbReference>
<keyword evidence="3" id="KW-1185">Reference proteome</keyword>
<evidence type="ECO:0000313" key="2">
    <source>
        <dbReference type="EMBL" id="GAA1104511.1"/>
    </source>
</evidence>
<protein>
    <recommendedName>
        <fullName evidence="1">CYTH domain-containing protein</fullName>
    </recommendedName>
</protein>
<dbReference type="Proteomes" id="UP001499987">
    <property type="component" value="Unassembled WGS sequence"/>
</dbReference>
<dbReference type="Gene3D" id="2.40.320.10">
    <property type="entry name" value="Hypothetical Protein Pfu-838710-001"/>
    <property type="match status" value="1"/>
</dbReference>
<dbReference type="SMART" id="SM01118">
    <property type="entry name" value="CYTH"/>
    <property type="match status" value="1"/>
</dbReference>
<dbReference type="Pfam" id="PF01928">
    <property type="entry name" value="CYTH"/>
    <property type="match status" value="1"/>
</dbReference>
<dbReference type="InterPro" id="IPR023577">
    <property type="entry name" value="CYTH_domain"/>
</dbReference>
<dbReference type="PANTHER" id="PTHR21028:SF2">
    <property type="entry name" value="CYTH DOMAIN-CONTAINING PROTEIN"/>
    <property type="match status" value="1"/>
</dbReference>
<feature type="domain" description="CYTH" evidence="1">
    <location>
        <begin position="15"/>
        <end position="196"/>
    </location>
</feature>
<evidence type="ECO:0000259" key="1">
    <source>
        <dbReference type="PROSITE" id="PS51707"/>
    </source>
</evidence>
<dbReference type="InterPro" id="IPR033469">
    <property type="entry name" value="CYTH-like_dom_sf"/>
</dbReference>
<accession>A0ABN1TVN8</accession>
<reference evidence="2 3" key="1">
    <citation type="journal article" date="2019" name="Int. J. Syst. Evol. Microbiol.">
        <title>The Global Catalogue of Microorganisms (GCM) 10K type strain sequencing project: providing services to taxonomists for standard genome sequencing and annotation.</title>
        <authorList>
            <consortium name="The Broad Institute Genomics Platform"/>
            <consortium name="The Broad Institute Genome Sequencing Center for Infectious Disease"/>
            <person name="Wu L."/>
            <person name="Ma J."/>
        </authorList>
    </citation>
    <scope>NUCLEOTIDE SEQUENCE [LARGE SCALE GENOMIC DNA]</scope>
    <source>
        <strain evidence="2 3">JCM 13002</strain>
    </source>
</reference>
<gene>
    <name evidence="2" type="ORF">GCM10009663_53460</name>
</gene>
<dbReference type="PANTHER" id="PTHR21028">
    <property type="entry name" value="SI:CH211-156B7.4"/>
    <property type="match status" value="1"/>
</dbReference>
<proteinExistence type="predicted"/>
<dbReference type="PROSITE" id="PS51707">
    <property type="entry name" value="CYTH"/>
    <property type="match status" value="1"/>
</dbReference>
<name>A0ABN1TVN8_9ACTN</name>
<evidence type="ECO:0000313" key="3">
    <source>
        <dbReference type="Proteomes" id="UP001499987"/>
    </source>
</evidence>
<organism evidence="2 3">
    <name type="scientific">Kitasatospora arboriphila</name>
    <dbReference type="NCBI Taxonomy" id="258052"/>
    <lineage>
        <taxon>Bacteria</taxon>
        <taxon>Bacillati</taxon>
        <taxon>Actinomycetota</taxon>
        <taxon>Actinomycetes</taxon>
        <taxon>Kitasatosporales</taxon>
        <taxon>Streptomycetaceae</taxon>
        <taxon>Kitasatospora</taxon>
    </lineage>
</organism>
<dbReference type="RefSeq" id="WP_344626236.1">
    <property type="nucleotide sequence ID" value="NZ_BAAALD010000062.1"/>
</dbReference>
<sequence>MTPHRDGGGAPPGRTVEAELKAVVRDPAAVRARLHALAGPGRAEVYRDTYYDLPDGSLARGDRELRLRTVTGPAGSRTLLTWKDARLDTVSGAKPEAETAVADPAGAAAVLHGLGYRPALAFEKHCRNHPLRRDGRELLATLVEVPELTGVFLEVETVCGEDELPAALAAVRGVLAELGVPPADLTAEAYTDAVAAARGRSGGV</sequence>
<dbReference type="SUPFAM" id="SSF55154">
    <property type="entry name" value="CYTH-like phosphatases"/>
    <property type="match status" value="1"/>
</dbReference>